<dbReference type="NCBIfam" id="TIGR00229">
    <property type="entry name" value="sensory_box"/>
    <property type="match status" value="1"/>
</dbReference>
<evidence type="ECO:0000256" key="3">
    <source>
        <dbReference type="PROSITE-ProRule" id="PRU00284"/>
    </source>
</evidence>
<dbReference type="PANTHER" id="PTHR32089:SF114">
    <property type="entry name" value="METHYL-ACCEPTING CHEMOTAXIS PROTEIN MCPB"/>
    <property type="match status" value="1"/>
</dbReference>
<keyword evidence="1 3" id="KW-0807">Transducer</keyword>
<dbReference type="CDD" id="cd00130">
    <property type="entry name" value="PAS"/>
    <property type="match status" value="1"/>
</dbReference>
<protein>
    <submittedName>
        <fullName evidence="9">GAF domain-containing protein</fullName>
    </submittedName>
</protein>
<dbReference type="SMART" id="SM00065">
    <property type="entry name" value="GAF"/>
    <property type="match status" value="1"/>
</dbReference>
<dbReference type="SUPFAM" id="SSF58104">
    <property type="entry name" value="Methyl-accepting chemotaxis protein (MCP) signaling domain"/>
    <property type="match status" value="1"/>
</dbReference>
<feature type="domain" description="MHYT" evidence="8">
    <location>
        <begin position="7"/>
        <end position="201"/>
    </location>
</feature>
<dbReference type="Pfam" id="PF03707">
    <property type="entry name" value="MHYT"/>
    <property type="match status" value="3"/>
</dbReference>
<proteinExistence type="predicted"/>
<dbReference type="PROSITE" id="PS50924">
    <property type="entry name" value="MHYT"/>
    <property type="match status" value="1"/>
</dbReference>
<name>A0ABR8KH55_9NOSO</name>
<dbReference type="PROSITE" id="PS50112">
    <property type="entry name" value="PAS"/>
    <property type="match status" value="1"/>
</dbReference>
<sequence length="894" mass="97977">MAMSSIHDLRLIIFSIAIAIFASYTALDLAARVTAAKASAKVAWLIGGAMVMGIGIWSMHFVAMLAFSMATPIAYDMLIVLVSILPAIIASGGALFLASRPVLSIWQLLVGGTLMGIGIASMHYIGMLAMRMQATVTYNPVLFILSIAIAIGASILALNIAFHLRTPTSKTDWLAKIGSAIVMGGAIAGMHYTGMAAVKFMPTNPAAISGPATTNDSLTLLGISIGTATFVILGFALLTSFIDRRLSAQTKLLGQQEAEAKLSQLFTEITLRIRRSLKLDDVMNTTVHELRQALKTDRVIMYRFNTDWSGTIIAESVASGWTKTLGKTVNDPFREDYIEMYKNGRVRATNDIYAAGFTQCHREILEGFEIKANLIAPIIHNNQLVGLLCAHECSTTRYWHRYEINLFKQLAIQFGIALEQASLVAELEQTQKVLRLRDRAIASASNGIFITDPRQSTNPIIFCNAALEKITGYSSDELLRCNYKFLQGYDTDLDTIAELDEAMETSRECQVVLKSYRKDGSYFWCELTISPVPDVFGQTINFVGVLVEITSRKEIEEELRRSQKVLQKQLIELISDINEVLQGDLTVRSQVATGEVGTLANLINTIIYTLWQIVTQVQQIADQMNISLGENSGIVEQVGNEAVKQVQQINYALQEVYHLNLWIQKVADSTQQLQQIAVSTTNTAETAKTTIDFTAESILKLQKTNSQIANKINSLGEFSQKISHVVSMIGQIATQTNLLASDASIEATWMGDRGRSFAKVAEEISQLAVQSAEATQEIQGVLTNMQLETTTLVQAIESGTNQIGEKANIVQNAKLSLEDILEVSQQMNNLVQSIFTATGSQTETSQAIASLIEQIAETLKYTADSSSTVSNSLEQTIELTQQLQVYLGGFKTGE</sequence>
<organism evidence="9 10">
    <name type="scientific">Nostoc paludosum FACHB-159</name>
    <dbReference type="NCBI Taxonomy" id="2692908"/>
    <lineage>
        <taxon>Bacteria</taxon>
        <taxon>Bacillati</taxon>
        <taxon>Cyanobacteriota</taxon>
        <taxon>Cyanophyceae</taxon>
        <taxon>Nostocales</taxon>
        <taxon>Nostocaceae</taxon>
        <taxon>Nostoc</taxon>
    </lineage>
</organism>
<keyword evidence="2" id="KW-0812">Transmembrane</keyword>
<evidence type="ECO:0000313" key="10">
    <source>
        <dbReference type="Proteomes" id="UP000637383"/>
    </source>
</evidence>
<comment type="caution">
    <text evidence="9">The sequence shown here is derived from an EMBL/GenBank/DDBJ whole genome shotgun (WGS) entry which is preliminary data.</text>
</comment>
<dbReference type="EMBL" id="JACJTU010000033">
    <property type="protein sequence ID" value="MBD2737528.1"/>
    <property type="molecule type" value="Genomic_DNA"/>
</dbReference>
<feature type="domain" description="PAC" evidence="7">
    <location>
        <begin position="507"/>
        <end position="561"/>
    </location>
</feature>
<dbReference type="SUPFAM" id="SSF55781">
    <property type="entry name" value="GAF domain-like"/>
    <property type="match status" value="1"/>
</dbReference>
<evidence type="ECO:0000259" key="5">
    <source>
        <dbReference type="PROSITE" id="PS50111"/>
    </source>
</evidence>
<evidence type="ECO:0000256" key="2">
    <source>
        <dbReference type="PROSITE-ProRule" id="PRU00244"/>
    </source>
</evidence>
<dbReference type="Gene3D" id="3.30.450.40">
    <property type="match status" value="1"/>
</dbReference>
<feature type="domain" description="PAS" evidence="6">
    <location>
        <begin position="439"/>
        <end position="479"/>
    </location>
</feature>
<feature type="transmembrane region" description="Helical" evidence="2">
    <location>
        <begin position="12"/>
        <end position="30"/>
    </location>
</feature>
<dbReference type="PANTHER" id="PTHR32089">
    <property type="entry name" value="METHYL-ACCEPTING CHEMOTAXIS PROTEIN MCPB"/>
    <property type="match status" value="1"/>
</dbReference>
<dbReference type="SUPFAM" id="SSF55785">
    <property type="entry name" value="PYP-like sensor domain (PAS domain)"/>
    <property type="match status" value="1"/>
</dbReference>
<feature type="transmembrane region" description="Helical" evidence="2">
    <location>
        <begin position="105"/>
        <end position="129"/>
    </location>
</feature>
<dbReference type="InterPro" id="IPR000014">
    <property type="entry name" value="PAS"/>
</dbReference>
<dbReference type="PROSITE" id="PS50113">
    <property type="entry name" value="PAC"/>
    <property type="match status" value="1"/>
</dbReference>
<dbReference type="InterPro" id="IPR035965">
    <property type="entry name" value="PAS-like_dom_sf"/>
</dbReference>
<dbReference type="SMART" id="SM00086">
    <property type="entry name" value="PAC"/>
    <property type="match status" value="1"/>
</dbReference>
<dbReference type="Pfam" id="PF00015">
    <property type="entry name" value="MCPsignal"/>
    <property type="match status" value="1"/>
</dbReference>
<keyword evidence="10" id="KW-1185">Reference proteome</keyword>
<dbReference type="PROSITE" id="PS50046">
    <property type="entry name" value="PHYTOCHROME_2"/>
    <property type="match status" value="1"/>
</dbReference>
<dbReference type="Pfam" id="PF13426">
    <property type="entry name" value="PAS_9"/>
    <property type="match status" value="1"/>
</dbReference>
<dbReference type="InterPro" id="IPR005330">
    <property type="entry name" value="MHYT_dom"/>
</dbReference>
<evidence type="ECO:0000256" key="1">
    <source>
        <dbReference type="ARBA" id="ARBA00023224"/>
    </source>
</evidence>
<evidence type="ECO:0000259" key="4">
    <source>
        <dbReference type="PROSITE" id="PS50046"/>
    </source>
</evidence>
<keyword evidence="2" id="KW-0472">Membrane</keyword>
<reference evidence="9 10" key="1">
    <citation type="journal article" date="2020" name="ISME J.">
        <title>Comparative genomics reveals insights into cyanobacterial evolution and habitat adaptation.</title>
        <authorList>
            <person name="Chen M.Y."/>
            <person name="Teng W.K."/>
            <person name="Zhao L."/>
            <person name="Hu C.X."/>
            <person name="Zhou Y.K."/>
            <person name="Han B.P."/>
            <person name="Song L.R."/>
            <person name="Shu W.S."/>
        </authorList>
    </citation>
    <scope>NUCLEOTIDE SEQUENCE [LARGE SCALE GENOMIC DNA]</scope>
    <source>
        <strain evidence="9 10">FACHB-159</strain>
    </source>
</reference>
<evidence type="ECO:0000259" key="6">
    <source>
        <dbReference type="PROSITE" id="PS50112"/>
    </source>
</evidence>
<dbReference type="PROSITE" id="PS50111">
    <property type="entry name" value="CHEMOTAXIS_TRANSDUC_2"/>
    <property type="match status" value="1"/>
</dbReference>
<dbReference type="Gene3D" id="1.10.287.950">
    <property type="entry name" value="Methyl-accepting chemotaxis protein"/>
    <property type="match status" value="1"/>
</dbReference>
<dbReference type="SMART" id="SM00283">
    <property type="entry name" value="MA"/>
    <property type="match status" value="1"/>
</dbReference>
<dbReference type="Pfam" id="PF01590">
    <property type="entry name" value="GAF"/>
    <property type="match status" value="1"/>
</dbReference>
<feature type="domain" description="Methyl-accepting transducer" evidence="5">
    <location>
        <begin position="620"/>
        <end position="856"/>
    </location>
</feature>
<feature type="transmembrane region" description="Helical" evidence="2">
    <location>
        <begin position="73"/>
        <end position="98"/>
    </location>
</feature>
<dbReference type="InterPro" id="IPR016132">
    <property type="entry name" value="Phyto_chromo_attachment"/>
</dbReference>
<evidence type="ECO:0000259" key="8">
    <source>
        <dbReference type="PROSITE" id="PS50924"/>
    </source>
</evidence>
<feature type="transmembrane region" description="Helical" evidence="2">
    <location>
        <begin position="141"/>
        <end position="162"/>
    </location>
</feature>
<evidence type="ECO:0000313" key="9">
    <source>
        <dbReference type="EMBL" id="MBD2737528.1"/>
    </source>
</evidence>
<evidence type="ECO:0000259" key="7">
    <source>
        <dbReference type="PROSITE" id="PS50113"/>
    </source>
</evidence>
<dbReference type="InterPro" id="IPR001610">
    <property type="entry name" value="PAC"/>
</dbReference>
<accession>A0ABR8KH55</accession>
<feature type="domain" description="Phytochrome chromophore attachment site" evidence="4">
    <location>
        <begin position="278"/>
        <end position="413"/>
    </location>
</feature>
<keyword evidence="2" id="KW-1133">Transmembrane helix</keyword>
<dbReference type="Proteomes" id="UP000637383">
    <property type="component" value="Unassembled WGS sequence"/>
</dbReference>
<dbReference type="InterPro" id="IPR000700">
    <property type="entry name" value="PAS-assoc_C"/>
</dbReference>
<feature type="transmembrane region" description="Helical" evidence="2">
    <location>
        <begin position="218"/>
        <end position="242"/>
    </location>
</feature>
<gene>
    <name evidence="9" type="ORF">H6H03_27205</name>
</gene>
<dbReference type="InterPro" id="IPR003018">
    <property type="entry name" value="GAF"/>
</dbReference>
<dbReference type="Gene3D" id="3.30.450.20">
    <property type="entry name" value="PAS domain"/>
    <property type="match status" value="1"/>
</dbReference>
<dbReference type="InterPro" id="IPR004089">
    <property type="entry name" value="MCPsignal_dom"/>
</dbReference>
<feature type="transmembrane region" description="Helical" evidence="2">
    <location>
        <begin position="174"/>
        <end position="198"/>
    </location>
</feature>
<dbReference type="InterPro" id="IPR029016">
    <property type="entry name" value="GAF-like_dom_sf"/>
</dbReference>
<feature type="transmembrane region" description="Helical" evidence="2">
    <location>
        <begin position="42"/>
        <end position="67"/>
    </location>
</feature>